<evidence type="ECO:0000313" key="3">
    <source>
        <dbReference type="RefSeq" id="XP_002738516.2"/>
    </source>
</evidence>
<dbReference type="Pfam" id="PF00675">
    <property type="entry name" value="Peptidase_M16"/>
    <property type="match status" value="1"/>
</dbReference>
<dbReference type="InterPro" id="IPR011765">
    <property type="entry name" value="Pept_M16_N"/>
</dbReference>
<reference evidence="3" key="1">
    <citation type="submission" date="2025-08" db="UniProtKB">
        <authorList>
            <consortium name="RefSeq"/>
        </authorList>
    </citation>
    <scope>IDENTIFICATION</scope>
    <source>
        <tissue evidence="3">Testes</tissue>
    </source>
</reference>
<feature type="domain" description="Peptidase M16 N-terminal" evidence="1">
    <location>
        <begin position="51"/>
        <end position="196"/>
    </location>
</feature>
<dbReference type="RefSeq" id="XP_002738516.2">
    <property type="nucleotide sequence ID" value="XM_002738470.2"/>
</dbReference>
<protein>
    <submittedName>
        <fullName evidence="3">Cytochrome b-c1 complex subunit 2, mitochondrial-like</fullName>
    </submittedName>
</protein>
<dbReference type="GeneID" id="100370424"/>
<dbReference type="PANTHER" id="PTHR11851:SF226">
    <property type="entry name" value="CYTOCHROME B-C1 COMPLEX SUBUNIT 2, MITOCHONDRIAL"/>
    <property type="match status" value="1"/>
</dbReference>
<dbReference type="InterPro" id="IPR050361">
    <property type="entry name" value="MPP/UQCRC_Complex"/>
</dbReference>
<dbReference type="InterPro" id="IPR011249">
    <property type="entry name" value="Metalloenz_LuxS/M16"/>
</dbReference>
<dbReference type="SUPFAM" id="SSF63411">
    <property type="entry name" value="LuxS/MPP-like metallohydrolase"/>
    <property type="match status" value="2"/>
</dbReference>
<dbReference type="Gene3D" id="3.30.830.10">
    <property type="entry name" value="Metalloenzyme, LuxS/M16 peptidase-like"/>
    <property type="match status" value="2"/>
</dbReference>
<gene>
    <name evidence="3" type="primary">LOC100370424</name>
</gene>
<sequence>MLSGKVTAVRPVIANISQRSLALWPAKKNQENVHLRKENVKVSKLPNGMTVASLENNSPISKVGIVVNAGSRYESADNLGVAHYLRACAHLTSQGASSFAITRGIGDIGGSFDVTTTREHAIYSVQTLRGKLDKAVNYMTHAISSPSFRPWEVEETLSRIQFEVGLAKQQPQIDVLERLHAAAYRTSLKNSLYCPDSNVGNITPETLREFVAKHHNVSNMTLVGLGEHNRNPTRDAFTHVAVATEGVALNSKDLLAAGVLQYYLTGAPNIKRGSLTATSRLNQRVAKAINVPFATSSESPLPQETEDARLMKRMLKALMSEFSAAAKGVDGQGVDRAKNQLKASLLMAYENPDDIFEDIALQATTTGSYVSIEEVVNKVDSINAQDVSNLAKRIFTKKATLAASGNLINTPYVENLL</sequence>
<name>A0ABM0GVY4_SACKO</name>
<accession>A0ABM0GVY4</accession>
<keyword evidence="2" id="KW-1185">Reference proteome</keyword>
<dbReference type="PANTHER" id="PTHR11851">
    <property type="entry name" value="METALLOPROTEASE"/>
    <property type="match status" value="1"/>
</dbReference>
<proteinExistence type="predicted"/>
<organism evidence="2 3">
    <name type="scientific">Saccoglossus kowalevskii</name>
    <name type="common">Acorn worm</name>
    <dbReference type="NCBI Taxonomy" id="10224"/>
    <lineage>
        <taxon>Eukaryota</taxon>
        <taxon>Metazoa</taxon>
        <taxon>Hemichordata</taxon>
        <taxon>Enteropneusta</taxon>
        <taxon>Harrimaniidae</taxon>
        <taxon>Saccoglossus</taxon>
    </lineage>
</organism>
<evidence type="ECO:0000259" key="1">
    <source>
        <dbReference type="Pfam" id="PF00675"/>
    </source>
</evidence>
<dbReference type="Proteomes" id="UP000694865">
    <property type="component" value="Unplaced"/>
</dbReference>
<evidence type="ECO:0000313" key="2">
    <source>
        <dbReference type="Proteomes" id="UP000694865"/>
    </source>
</evidence>